<dbReference type="EMBL" id="VSRR010044038">
    <property type="protein sequence ID" value="MPC76713.1"/>
    <property type="molecule type" value="Genomic_DNA"/>
</dbReference>
<reference evidence="2 3" key="1">
    <citation type="submission" date="2019-05" db="EMBL/GenBank/DDBJ databases">
        <title>Another draft genome of Portunus trituberculatus and its Hox gene families provides insights of decapod evolution.</title>
        <authorList>
            <person name="Jeong J.-H."/>
            <person name="Song I."/>
            <person name="Kim S."/>
            <person name="Choi T."/>
            <person name="Kim D."/>
            <person name="Ryu S."/>
            <person name="Kim W."/>
        </authorList>
    </citation>
    <scope>NUCLEOTIDE SEQUENCE [LARGE SCALE GENOMIC DNA]</scope>
    <source>
        <tissue evidence="2">Muscle</tissue>
    </source>
</reference>
<dbReference type="AlphaFoldDB" id="A0A5B7I381"/>
<sequence>MRVSPAWSCDPSLSIPPLARPSRTSSRRRLTALATQREARRPTHYTGGRHSPAKARGSCGCTMPAPLQIQR</sequence>
<dbReference type="Proteomes" id="UP000324222">
    <property type="component" value="Unassembled WGS sequence"/>
</dbReference>
<keyword evidence="3" id="KW-1185">Reference proteome</keyword>
<organism evidence="2 3">
    <name type="scientific">Portunus trituberculatus</name>
    <name type="common">Swimming crab</name>
    <name type="synonym">Neptunus trituberculatus</name>
    <dbReference type="NCBI Taxonomy" id="210409"/>
    <lineage>
        <taxon>Eukaryota</taxon>
        <taxon>Metazoa</taxon>
        <taxon>Ecdysozoa</taxon>
        <taxon>Arthropoda</taxon>
        <taxon>Crustacea</taxon>
        <taxon>Multicrustacea</taxon>
        <taxon>Malacostraca</taxon>
        <taxon>Eumalacostraca</taxon>
        <taxon>Eucarida</taxon>
        <taxon>Decapoda</taxon>
        <taxon>Pleocyemata</taxon>
        <taxon>Brachyura</taxon>
        <taxon>Eubrachyura</taxon>
        <taxon>Portunoidea</taxon>
        <taxon>Portunidae</taxon>
        <taxon>Portuninae</taxon>
        <taxon>Portunus</taxon>
    </lineage>
</organism>
<evidence type="ECO:0000313" key="3">
    <source>
        <dbReference type="Proteomes" id="UP000324222"/>
    </source>
</evidence>
<evidence type="ECO:0000313" key="2">
    <source>
        <dbReference type="EMBL" id="MPC76713.1"/>
    </source>
</evidence>
<accession>A0A5B7I381</accession>
<comment type="caution">
    <text evidence="2">The sequence shown here is derived from an EMBL/GenBank/DDBJ whole genome shotgun (WGS) entry which is preliminary data.</text>
</comment>
<name>A0A5B7I381_PORTR</name>
<evidence type="ECO:0000256" key="1">
    <source>
        <dbReference type="SAM" id="MobiDB-lite"/>
    </source>
</evidence>
<feature type="region of interest" description="Disordered" evidence="1">
    <location>
        <begin position="1"/>
        <end position="71"/>
    </location>
</feature>
<proteinExistence type="predicted"/>
<gene>
    <name evidence="2" type="ORF">E2C01_071139</name>
</gene>
<protein>
    <submittedName>
        <fullName evidence="2">Uncharacterized protein</fullName>
    </submittedName>
</protein>